<dbReference type="SUPFAM" id="SSF52540">
    <property type="entry name" value="P-loop containing nucleoside triphosphate hydrolases"/>
    <property type="match status" value="1"/>
</dbReference>
<comment type="caution">
    <text evidence="3">The sequence shown here is derived from an EMBL/GenBank/DDBJ whole genome shotgun (WGS) entry which is preliminary data.</text>
</comment>
<dbReference type="Gene3D" id="3.40.50.300">
    <property type="entry name" value="P-loop containing nucleotide triphosphate hydrolases"/>
    <property type="match status" value="2"/>
</dbReference>
<dbReference type="Pfam" id="PF13558">
    <property type="entry name" value="SbcC_Walker_B"/>
    <property type="match status" value="1"/>
</dbReference>
<proteinExistence type="predicted"/>
<reference evidence="3 4" key="1">
    <citation type="submission" date="2019-03" db="EMBL/GenBank/DDBJ databases">
        <title>Genomic Encyclopedia of Type Strains, Phase IV (KMG-IV): sequencing the most valuable type-strain genomes for metagenomic binning, comparative biology and taxonomic classification.</title>
        <authorList>
            <person name="Goeker M."/>
        </authorList>
    </citation>
    <scope>NUCLEOTIDE SEQUENCE [LARGE SCALE GENOMIC DNA]</scope>
    <source>
        <strain evidence="3 4">DSM 100451</strain>
    </source>
</reference>
<evidence type="ECO:0000313" key="4">
    <source>
        <dbReference type="Proteomes" id="UP000295184"/>
    </source>
</evidence>
<feature type="coiled-coil region" evidence="1">
    <location>
        <begin position="723"/>
        <end position="757"/>
    </location>
</feature>
<feature type="coiled-coil region" evidence="1">
    <location>
        <begin position="229"/>
        <end position="263"/>
    </location>
</feature>
<evidence type="ECO:0000313" key="3">
    <source>
        <dbReference type="EMBL" id="TCL56708.1"/>
    </source>
</evidence>
<dbReference type="RefSeq" id="WP_058964275.1">
    <property type="nucleotide sequence ID" value="NZ_CABKVM010000017.1"/>
</dbReference>
<organism evidence="3 4">
    <name type="scientific">Allofournierella massiliensis</name>
    <dbReference type="NCBI Taxonomy" id="1650663"/>
    <lineage>
        <taxon>Bacteria</taxon>
        <taxon>Bacillati</taxon>
        <taxon>Bacillota</taxon>
        <taxon>Clostridia</taxon>
        <taxon>Eubacteriales</taxon>
        <taxon>Oscillospiraceae</taxon>
        <taxon>Allofournierella</taxon>
    </lineage>
</organism>
<feature type="coiled-coil region" evidence="1">
    <location>
        <begin position="849"/>
        <end position="976"/>
    </location>
</feature>
<evidence type="ECO:0000256" key="2">
    <source>
        <dbReference type="SAM" id="MobiDB-lite"/>
    </source>
</evidence>
<accession>A0A4R1QSA8</accession>
<dbReference type="STRING" id="1650663.GCA_001486665_01866"/>
<protein>
    <submittedName>
        <fullName evidence="3">Uncharacterized protein (TIGR02680 family)</fullName>
    </submittedName>
</protein>
<feature type="region of interest" description="Disordered" evidence="2">
    <location>
        <begin position="344"/>
        <end position="384"/>
    </location>
</feature>
<feature type="coiled-coil region" evidence="1">
    <location>
        <begin position="545"/>
        <end position="572"/>
    </location>
</feature>
<keyword evidence="1" id="KW-0175">Coiled coil</keyword>
<dbReference type="Proteomes" id="UP000295184">
    <property type="component" value="Unassembled WGS sequence"/>
</dbReference>
<evidence type="ECO:0000256" key="1">
    <source>
        <dbReference type="SAM" id="Coils"/>
    </source>
</evidence>
<dbReference type="InterPro" id="IPR027417">
    <property type="entry name" value="P-loop_NTPase"/>
</dbReference>
<dbReference type="NCBIfam" id="TIGR02680">
    <property type="entry name" value="TIGR02680 family protein"/>
    <property type="match status" value="1"/>
</dbReference>
<sequence length="1344" mass="155512">MQERWQMNKLGFVNFWLYDWEEFPFSDGRLLLRGENGAGKSVTTQSFIPFMLDGDLRPYRLDAFGSKDRNMKYYLLGDEKEESTGYLYLEFVKPQSQLYRTLVVGLRARRDKPVEFWGFCLSDGRRIGTGEKDFPLFETKGSQHISLSRQEVHNRLGPNENWAERSSDYKEMVNRMLFGCAELEQYERLLRLLIQIRKPKLSKDFSPRLVREILNSSLQPLSEDDIAPMVNSMERMDNIQVQLDELQRSLQAARQLRKEYIRYNQFVLGKKAEAYLTARHLVQKQQLEVQEKEDFILRTQRRLQQAQTDVKNFSQRESELTGQLNTLQADSRLESSVQRLEQLQEEKRQHQTQIEQEQAKERQKQATLSGKELQQRQARKEVQDHQDNLEQQFQQLNLLNGELRWAHHPSSLSAFDFNVQLPLLAQYAKRLRSAANLLQQHKSALELLDGYERDLDAANLELQHARSQMEAAEQLVVRERDSLCAAFAQLETPALPFRLNRDEVRELFRLVNGYEGLCQEQAIQELLRTAREALARPLQGEFYRLKQLSSQQQAALNDLAAKRRELEQQEELPPPRSKAVQQTRDLLKERGIPHAAFYELVDFDDQLSPEQQALLETQLMETGLLDALVLPESAKEDAAVILAEHPDHFLNLENAPKATAPVALHPASEAPAWANVADLLSRISSLPEGTVYFSSDGRYRQGAIQGRSVALQPAGYIGASTRRENRRRQIAALSLQVEEQQQQIHATLEQIHRAETDLSLLQNGYEQRPTTADLAACLQLASTQRAEMEQKERIHEDRRQRFLHQQEQANALRAQLLPLTKDLPYERNADTYEAMAGCCDEYRSLFQDISADKRKLELTEGRLNDLEQQLDELNDELLECTDRIRFHEANLRKTQVSIDALEEYLNQPETRALAEKLESLRQELAQVHERLEGAKMELALSQNDLQHDLPDLSQRKERLQRDMLDEERKRQIFEEELCHGPGQPGRNDNELWKQAETAKNAIRQNDRNLGLDRLRTSLEKNVRDASVLNSYRITLNPLFENEDNLLRTRACIDLYPNGQRMDLLDFIQYIERHIEDDQQILSMEDRRLFETILNQTITTKLSHRINNSQDWTRRMSGIMEQLNTSMGLRFSLNWKGKPADQQEELATRELIDLLRKDPAVMGDADRDKITSHFRAKIAKARELSRQSAAPATYSELMRQALDFRNWFEFQLYYQKGNSANPAPTKRELTDSAFNSFSGGEKAMAMYVPLFAALSAQYAAASEDAPQLMALDEAFAGVDETNIESMFALVHQLGLNYIMNSQALWGCYASVPSLNIAELWRPQDADVVTVVRYHWDGHTRRMEEL</sequence>
<dbReference type="EMBL" id="SLUM01000012">
    <property type="protein sequence ID" value="TCL56708.1"/>
    <property type="molecule type" value="Genomic_DNA"/>
</dbReference>
<gene>
    <name evidence="3" type="ORF">EDD77_11221</name>
</gene>
<name>A0A4R1QSA8_9FIRM</name>
<dbReference type="InterPro" id="IPR013496">
    <property type="entry name" value="CHP02680"/>
</dbReference>